<protein>
    <recommendedName>
        <fullName evidence="3">DUF1444 family protein</fullName>
    </recommendedName>
</protein>
<dbReference type="EMBL" id="JACCJZ010000017">
    <property type="protein sequence ID" value="NYZ63033.1"/>
    <property type="molecule type" value="Genomic_DNA"/>
</dbReference>
<dbReference type="RefSeq" id="WP_180545260.1">
    <property type="nucleotide sequence ID" value="NZ_JACCJZ010000017.1"/>
</dbReference>
<gene>
    <name evidence="1" type="ORF">H0E82_09710</name>
</gene>
<evidence type="ECO:0008006" key="3">
    <source>
        <dbReference type="Google" id="ProtNLM"/>
    </source>
</evidence>
<keyword evidence="2" id="KW-1185">Reference proteome</keyword>
<evidence type="ECO:0000313" key="2">
    <source>
        <dbReference type="Proteomes" id="UP000589896"/>
    </source>
</evidence>
<proteinExistence type="predicted"/>
<evidence type="ECO:0000313" key="1">
    <source>
        <dbReference type="EMBL" id="NYZ63033.1"/>
    </source>
</evidence>
<accession>A0A7Z0QT81</accession>
<organism evidence="1 2">
    <name type="scientific">Luteimonas deserti</name>
    <dbReference type="NCBI Taxonomy" id="2752306"/>
    <lineage>
        <taxon>Bacteria</taxon>
        <taxon>Pseudomonadati</taxon>
        <taxon>Pseudomonadota</taxon>
        <taxon>Gammaproteobacteria</taxon>
        <taxon>Lysobacterales</taxon>
        <taxon>Lysobacteraceae</taxon>
        <taxon>Luteimonas</taxon>
    </lineage>
</organism>
<sequence length="422" mass="47410">MFAALFDTIFNRTPGPDAFARRFLDALRAQGWQEEMVHQPDQFRLVGASGFVVYLHNAYHAYLKASRRHRAHVLQHYVSGFVAEREESRREKPFEELRPTLMPLLRNRGMLEELRLEHVLSHGVEVPFGSAWRDVAEDCVELLALDLPETTSTLVAGPPAAWGLTLDESLLIARGNLRDATTDQFVEVAPGVFRGAWQDAYDSSRALLPDVLHRVPVAGQPVFMMPTRDCLLVVGDRDAGAMSVMLELSLEAAEAGRCISSLAFAYEDRRIVPFTLPTREHRQRQADLRRMLDAPAYHRQKELLDRIHQARDEDIFVAAFLVHADPDEGGCEISLGTWTDGVDTLLPVTDRIALVSPREEGGADVKIVEWQQAAAVCAELMERQPTLYPPRYRVRAFPDDAQLRQLTPVGWKLTQTAADNAA</sequence>
<comment type="caution">
    <text evidence="1">The sequence shown here is derived from an EMBL/GenBank/DDBJ whole genome shotgun (WGS) entry which is preliminary data.</text>
</comment>
<dbReference type="AlphaFoldDB" id="A0A7Z0QT81"/>
<reference evidence="1 2" key="1">
    <citation type="submission" date="2020-07" db="EMBL/GenBank/DDBJ databases">
        <title>isolation of Luteimonas sp. SJ-16.</title>
        <authorList>
            <person name="Huang X.-X."/>
            <person name="Xu L."/>
            <person name="Sun J.-Q."/>
        </authorList>
    </citation>
    <scope>NUCLEOTIDE SEQUENCE [LARGE SCALE GENOMIC DNA]</scope>
    <source>
        <strain evidence="1 2">SJ-16</strain>
    </source>
</reference>
<name>A0A7Z0QT81_9GAMM</name>
<dbReference type="Proteomes" id="UP000589896">
    <property type="component" value="Unassembled WGS sequence"/>
</dbReference>